<evidence type="ECO:0000256" key="1">
    <source>
        <dbReference type="SAM" id="MobiDB-lite"/>
    </source>
</evidence>
<evidence type="ECO:0000313" key="2">
    <source>
        <dbReference type="EMBL" id="KAJ1153498.1"/>
    </source>
</evidence>
<feature type="compositionally biased region" description="Polar residues" evidence="1">
    <location>
        <begin position="120"/>
        <end position="129"/>
    </location>
</feature>
<evidence type="ECO:0000313" key="3">
    <source>
        <dbReference type="Proteomes" id="UP001066276"/>
    </source>
</evidence>
<keyword evidence="3" id="KW-1185">Reference proteome</keyword>
<feature type="compositionally biased region" description="Gly residues" evidence="1">
    <location>
        <begin position="93"/>
        <end position="109"/>
    </location>
</feature>
<feature type="compositionally biased region" description="Low complexity" evidence="1">
    <location>
        <begin position="77"/>
        <end position="87"/>
    </location>
</feature>
<feature type="compositionally biased region" description="Basic and acidic residues" evidence="1">
    <location>
        <begin position="150"/>
        <end position="161"/>
    </location>
</feature>
<name>A0AAV7RRH5_PLEWA</name>
<accession>A0AAV7RRH5</accession>
<gene>
    <name evidence="2" type="ORF">NDU88_006257</name>
</gene>
<feature type="region of interest" description="Disordered" evidence="1">
    <location>
        <begin position="23"/>
        <end position="307"/>
    </location>
</feature>
<dbReference type="EMBL" id="JANPWB010000009">
    <property type="protein sequence ID" value="KAJ1153498.1"/>
    <property type="molecule type" value="Genomic_DNA"/>
</dbReference>
<protein>
    <submittedName>
        <fullName evidence="2">Uncharacterized protein</fullName>
    </submittedName>
</protein>
<sequence length="352" mass="37395">MTDPKVLEAVALLRQAGRSDLLREGALEPGRPARRASAGGGGGGRCLLPSAHGGEGERRRIRGGARGGTKAGRGRAARPVVRPAAAREASEAGPGGAQPGGSQALGGKGKPQVVRRHQGNRMSLTSALGNSADGGRGPLDYEEDDPGEQEAARRHWEEEKATPGAASRMASSGRRGRRVGAAEASARLYGGVGVAPPDAAAWEEQRPGPSRSSLDIRGEYSGASRCGGERVVVRQRDEGVSDKSLEEGEVRSGSEQEWWMKQGRGNANPVRQSLQVKRTGRPSRGRREEHNVGEARKVQERPPLLSPGQIMADLSFKNSEQGLYNLRCGDHTAPTNQNYFLAGNRRNETDLS</sequence>
<reference evidence="2" key="1">
    <citation type="journal article" date="2022" name="bioRxiv">
        <title>Sequencing and chromosome-scale assembly of the giantPleurodeles waltlgenome.</title>
        <authorList>
            <person name="Brown T."/>
            <person name="Elewa A."/>
            <person name="Iarovenko S."/>
            <person name="Subramanian E."/>
            <person name="Araus A.J."/>
            <person name="Petzold A."/>
            <person name="Susuki M."/>
            <person name="Suzuki K.-i.T."/>
            <person name="Hayashi T."/>
            <person name="Toyoda A."/>
            <person name="Oliveira C."/>
            <person name="Osipova E."/>
            <person name="Leigh N.D."/>
            <person name="Simon A."/>
            <person name="Yun M.H."/>
        </authorList>
    </citation>
    <scope>NUCLEOTIDE SEQUENCE</scope>
    <source>
        <strain evidence="2">20211129_DDA</strain>
        <tissue evidence="2">Liver</tissue>
    </source>
</reference>
<feature type="compositionally biased region" description="Basic and acidic residues" evidence="1">
    <location>
        <begin position="285"/>
        <end position="300"/>
    </location>
</feature>
<feature type="compositionally biased region" description="Basic and acidic residues" evidence="1">
    <location>
        <begin position="227"/>
        <end position="254"/>
    </location>
</feature>
<dbReference type="AlphaFoldDB" id="A0AAV7RRH5"/>
<feature type="compositionally biased region" description="Low complexity" evidence="1">
    <location>
        <begin position="164"/>
        <end position="187"/>
    </location>
</feature>
<comment type="caution">
    <text evidence="2">The sequence shown here is derived from an EMBL/GenBank/DDBJ whole genome shotgun (WGS) entry which is preliminary data.</text>
</comment>
<proteinExistence type="predicted"/>
<organism evidence="2 3">
    <name type="scientific">Pleurodeles waltl</name>
    <name type="common">Iberian ribbed newt</name>
    <dbReference type="NCBI Taxonomy" id="8319"/>
    <lineage>
        <taxon>Eukaryota</taxon>
        <taxon>Metazoa</taxon>
        <taxon>Chordata</taxon>
        <taxon>Craniata</taxon>
        <taxon>Vertebrata</taxon>
        <taxon>Euteleostomi</taxon>
        <taxon>Amphibia</taxon>
        <taxon>Batrachia</taxon>
        <taxon>Caudata</taxon>
        <taxon>Salamandroidea</taxon>
        <taxon>Salamandridae</taxon>
        <taxon>Pleurodelinae</taxon>
        <taxon>Pleurodeles</taxon>
    </lineage>
</organism>
<dbReference type="Proteomes" id="UP001066276">
    <property type="component" value="Chromosome 5"/>
</dbReference>